<protein>
    <submittedName>
        <fullName evidence="1">Uncharacterized protein</fullName>
    </submittedName>
</protein>
<evidence type="ECO:0000313" key="2">
    <source>
        <dbReference type="Proteomes" id="UP000320948"/>
    </source>
</evidence>
<organism evidence="1 2">
    <name type="scientific">Blastochloris viridis</name>
    <name type="common">Rhodopseudomonas viridis</name>
    <dbReference type="NCBI Taxonomy" id="1079"/>
    <lineage>
        <taxon>Bacteria</taxon>
        <taxon>Pseudomonadati</taxon>
        <taxon>Pseudomonadota</taxon>
        <taxon>Alphaproteobacteria</taxon>
        <taxon>Hyphomicrobiales</taxon>
        <taxon>Blastochloridaceae</taxon>
        <taxon>Blastochloris</taxon>
    </lineage>
</organism>
<proteinExistence type="predicted"/>
<dbReference type="EMBL" id="VAFM01000002">
    <property type="protein sequence ID" value="TKW60457.1"/>
    <property type="molecule type" value="Genomic_DNA"/>
</dbReference>
<dbReference type="AlphaFoldDB" id="A0A6N4R896"/>
<sequence>MGIFGNKKEETPSLFSRIGTAAGICSRHGGIAADAYSASAGGNPSILGSDLALEQGRNEGFSFDAYRYSKL</sequence>
<name>A0A6N4R896_BLAVI</name>
<comment type="caution">
    <text evidence="1">The sequence shown here is derived from an EMBL/GenBank/DDBJ whole genome shotgun (WGS) entry which is preliminary data.</text>
</comment>
<reference evidence="1 2" key="1">
    <citation type="journal article" date="2017" name="Nat. Commun.">
        <title>In situ click chemistry generation of cyclooxygenase-2 inhibitors.</title>
        <authorList>
            <person name="Bhardwaj A."/>
            <person name="Kaur J."/>
            <person name="Wuest M."/>
            <person name="Wuest F."/>
        </authorList>
    </citation>
    <scope>NUCLEOTIDE SEQUENCE [LARGE SCALE GENOMIC DNA]</scope>
    <source>
        <strain evidence="1">S2_018_000_R2_106</strain>
    </source>
</reference>
<gene>
    <name evidence="1" type="ORF">DI628_06005</name>
</gene>
<evidence type="ECO:0000313" key="1">
    <source>
        <dbReference type="EMBL" id="TKW60457.1"/>
    </source>
</evidence>
<accession>A0A6N4R896</accession>
<dbReference type="Proteomes" id="UP000320948">
    <property type="component" value="Unassembled WGS sequence"/>
</dbReference>